<keyword evidence="3" id="KW-1185">Reference proteome</keyword>
<sequence length="271" mass="31088">MELREFRKMVEEKLKRDDRSITYNHKESTLRITNSKTNKGVTLSLKPLLAKWEREEYDSIDEVIRYIEVGLATMDKRPSLKGNENKIFPVIRSTSFHDETKDGLPLLFEEHTAETRVYYAIDLGEAYTLIDEEMVRESGLTAEKIREMSRFNLRSLPQSMKEDVVAGNTFYFLRAKDGYDASRVLDPSLLEKMAKKVTGQLAVAIPHQDVLIMADIQNDSGYDVLAQIALQFFGEGRVPVTALPFMYEDGELEPTFILAQKKPKQPQSPKE</sequence>
<dbReference type="InterPro" id="IPR010838">
    <property type="entry name" value="DUF1444"/>
</dbReference>
<comment type="similarity">
    <text evidence="1">Belongs to the UPF0354 family.</text>
</comment>
<dbReference type="PIRSF" id="PIRSF012562">
    <property type="entry name" value="UCP012562"/>
    <property type="match status" value="1"/>
</dbReference>
<accession>U6SN81</accession>
<reference evidence="2 3" key="1">
    <citation type="journal article" date="2013" name="Genome Announc.">
        <title>Genome Sequence of the Extreme Obligate Alkaliphile Bacillus marmarensis Strain DSM 21297.</title>
        <authorList>
            <person name="Wernick D.G."/>
            <person name="Choi K.Y."/>
            <person name="Tat C.A."/>
            <person name="Lafontaine Rivera J.G."/>
            <person name="Liao J.C."/>
        </authorList>
    </citation>
    <scope>NUCLEOTIDE SEQUENCE [LARGE SCALE GENOMIC DNA]</scope>
    <source>
        <strain evidence="2 3">DSM 21297</strain>
    </source>
</reference>
<evidence type="ECO:0000313" key="3">
    <source>
        <dbReference type="Proteomes" id="UP000017170"/>
    </source>
</evidence>
<evidence type="ECO:0000256" key="1">
    <source>
        <dbReference type="HAMAP-Rule" id="MF_01548"/>
    </source>
</evidence>
<comment type="caution">
    <text evidence="2">The sequence shown here is derived from an EMBL/GenBank/DDBJ whole genome shotgun (WGS) entry which is preliminary data.</text>
</comment>
<name>U6SN81_9BACI</name>
<dbReference type="AlphaFoldDB" id="U6SN81"/>
<dbReference type="Proteomes" id="UP000017170">
    <property type="component" value="Unassembled WGS sequence"/>
</dbReference>
<dbReference type="NCBIfam" id="NF010189">
    <property type="entry name" value="PRK13668.1"/>
    <property type="match status" value="1"/>
</dbReference>
<evidence type="ECO:0000313" key="2">
    <source>
        <dbReference type="EMBL" id="ERN52345.1"/>
    </source>
</evidence>
<protein>
    <recommendedName>
        <fullName evidence="1">UPF0354 protein A33I_16320</fullName>
    </recommendedName>
</protein>
<dbReference type="EMBL" id="ATAE01000037">
    <property type="protein sequence ID" value="ERN52345.1"/>
    <property type="molecule type" value="Genomic_DNA"/>
</dbReference>
<dbReference type="Pfam" id="PF07285">
    <property type="entry name" value="DUF1444"/>
    <property type="match status" value="1"/>
</dbReference>
<proteinExistence type="inferred from homology"/>
<dbReference type="HAMAP" id="MF_01548">
    <property type="entry name" value="UPF0354"/>
    <property type="match status" value="1"/>
</dbReference>
<gene>
    <name evidence="2" type="ORF">A33I_16320</name>
</gene>
<dbReference type="PATRIC" id="fig|1188261.3.peg.2766"/>
<organism evidence="2 3">
    <name type="scientific">Alkalihalophilus marmarensis DSM 21297</name>
    <dbReference type="NCBI Taxonomy" id="1188261"/>
    <lineage>
        <taxon>Bacteria</taxon>
        <taxon>Bacillati</taxon>
        <taxon>Bacillota</taxon>
        <taxon>Bacilli</taxon>
        <taxon>Bacillales</taxon>
        <taxon>Bacillaceae</taxon>
        <taxon>Alkalihalophilus</taxon>
    </lineage>
</organism>
<dbReference type="RefSeq" id="WP_022628882.1">
    <property type="nucleotide sequence ID" value="NZ_ATAE01000037.1"/>
</dbReference>